<dbReference type="RefSeq" id="WP_065318695.1">
    <property type="nucleotide sequence ID" value="NZ_CP017477.1"/>
</dbReference>
<dbReference type="STRING" id="1774273.LPB03_06495"/>
<name>A0A1B8TZ70_9FLAO</name>
<comment type="caution">
    <text evidence="1">The sequence shown here is derived from an EMBL/GenBank/DDBJ whole genome shotgun (WGS) entry which is preliminary data.</text>
</comment>
<keyword evidence="2" id="KW-1185">Reference proteome</keyword>
<gene>
    <name evidence="1" type="ORF">LPB3_05995</name>
</gene>
<evidence type="ECO:0000313" key="2">
    <source>
        <dbReference type="Proteomes" id="UP000092584"/>
    </source>
</evidence>
<dbReference type="AlphaFoldDB" id="A0A1B8TZ70"/>
<reference evidence="2" key="1">
    <citation type="submission" date="2016-02" db="EMBL/GenBank/DDBJ databases">
        <authorList>
            <person name="Shin S.-K."/>
            <person name="Yi H."/>
            <person name="Kim E."/>
        </authorList>
    </citation>
    <scope>NUCLEOTIDE SEQUENCE [LARGE SCALE GENOMIC DNA]</scope>
    <source>
        <strain evidence="2">LPB0003</strain>
    </source>
</reference>
<protein>
    <submittedName>
        <fullName evidence="1">Uncharacterized protein</fullName>
    </submittedName>
</protein>
<evidence type="ECO:0000313" key="1">
    <source>
        <dbReference type="EMBL" id="OBY64943.1"/>
    </source>
</evidence>
<organism evidence="1 2">
    <name type="scientific">Polaribacter vadi</name>
    <dbReference type="NCBI Taxonomy" id="1774273"/>
    <lineage>
        <taxon>Bacteria</taxon>
        <taxon>Pseudomonadati</taxon>
        <taxon>Bacteroidota</taxon>
        <taxon>Flavobacteriia</taxon>
        <taxon>Flavobacteriales</taxon>
        <taxon>Flavobacteriaceae</taxon>
    </lineage>
</organism>
<proteinExistence type="predicted"/>
<accession>A0A1B8TZ70</accession>
<sequence>MIFNTTHTNKEAKATINDLVGDSYSFFESIKMKGVGSKRMVIEDVSIGFKNILNSVADINYGNIEIRKKGILVHIAKGHKNYSWAIPFYQLHIYNTNSYSIHAQGNFIRFKNNKFLKENKKFLDRLLDLKIKNEENYSFYDTEKQI</sequence>
<dbReference type="OrthoDB" id="1436588at2"/>
<dbReference type="Proteomes" id="UP000092584">
    <property type="component" value="Unassembled WGS sequence"/>
</dbReference>
<dbReference type="KEGG" id="pob:LPB03_06495"/>
<dbReference type="EMBL" id="LSFM01000021">
    <property type="protein sequence ID" value="OBY64943.1"/>
    <property type="molecule type" value="Genomic_DNA"/>
</dbReference>